<dbReference type="PANTHER" id="PTHR13887">
    <property type="entry name" value="GLUTATHIONE S-TRANSFERASE KAPPA"/>
    <property type="match status" value="1"/>
</dbReference>
<evidence type="ECO:0000313" key="8">
    <source>
        <dbReference type="EMBL" id="PIZ94559.1"/>
    </source>
</evidence>
<keyword evidence="2" id="KW-0732">Signal</keyword>
<dbReference type="Proteomes" id="UP000228568">
    <property type="component" value="Unassembled WGS sequence"/>
</dbReference>
<dbReference type="InterPro" id="IPR012336">
    <property type="entry name" value="Thioredoxin-like_fold"/>
</dbReference>
<dbReference type="AlphaFoldDB" id="A0A2M7V7A8"/>
<evidence type="ECO:0000256" key="5">
    <source>
        <dbReference type="ARBA" id="ARBA00023284"/>
    </source>
</evidence>
<dbReference type="Gene3D" id="3.40.30.10">
    <property type="entry name" value="Glutaredoxin"/>
    <property type="match status" value="1"/>
</dbReference>
<feature type="transmembrane region" description="Helical" evidence="6">
    <location>
        <begin position="9"/>
        <end position="29"/>
    </location>
</feature>
<accession>A0A2M7V7A8</accession>
<evidence type="ECO:0000256" key="3">
    <source>
        <dbReference type="ARBA" id="ARBA00023002"/>
    </source>
</evidence>
<evidence type="ECO:0000259" key="7">
    <source>
        <dbReference type="PROSITE" id="PS51352"/>
    </source>
</evidence>
<dbReference type="EMBL" id="PFPK01000039">
    <property type="protein sequence ID" value="PIZ94559.1"/>
    <property type="molecule type" value="Genomic_DNA"/>
</dbReference>
<evidence type="ECO:0000256" key="4">
    <source>
        <dbReference type="ARBA" id="ARBA00023157"/>
    </source>
</evidence>
<dbReference type="SUPFAM" id="SSF52833">
    <property type="entry name" value="Thioredoxin-like"/>
    <property type="match status" value="1"/>
</dbReference>
<keyword evidence="4" id="KW-1015">Disulfide bond</keyword>
<keyword evidence="6" id="KW-0812">Transmembrane</keyword>
<protein>
    <submittedName>
        <fullName evidence="8">Disulfide bond formation protein DsbA</fullName>
    </submittedName>
</protein>
<feature type="domain" description="Thioredoxin" evidence="7">
    <location>
        <begin position="13"/>
        <end position="214"/>
    </location>
</feature>
<comment type="caution">
    <text evidence="8">The sequence shown here is derived from an EMBL/GenBank/DDBJ whole genome shotgun (WGS) entry which is preliminary data.</text>
</comment>
<keyword evidence="3" id="KW-0560">Oxidoreductase</keyword>
<dbReference type="GO" id="GO:0016491">
    <property type="term" value="F:oxidoreductase activity"/>
    <property type="evidence" value="ECO:0007669"/>
    <property type="project" value="UniProtKB-KW"/>
</dbReference>
<dbReference type="Pfam" id="PF13462">
    <property type="entry name" value="Thioredoxin_4"/>
    <property type="match status" value="1"/>
</dbReference>
<comment type="similarity">
    <text evidence="1">Belongs to the thioredoxin family. DsbA subfamily.</text>
</comment>
<dbReference type="PROSITE" id="PS51352">
    <property type="entry name" value="THIOREDOXIN_2"/>
    <property type="match status" value="1"/>
</dbReference>
<name>A0A2M7V7A8_9BACT</name>
<gene>
    <name evidence="8" type="ORF">COX81_03200</name>
</gene>
<keyword evidence="5" id="KW-0676">Redox-active center</keyword>
<keyword evidence="6" id="KW-1133">Transmembrane helix</keyword>
<evidence type="ECO:0000256" key="1">
    <source>
        <dbReference type="ARBA" id="ARBA00005791"/>
    </source>
</evidence>
<dbReference type="InterPro" id="IPR036249">
    <property type="entry name" value="Thioredoxin-like_sf"/>
</dbReference>
<keyword evidence="6" id="KW-0472">Membrane</keyword>
<evidence type="ECO:0000256" key="2">
    <source>
        <dbReference type="ARBA" id="ARBA00022729"/>
    </source>
</evidence>
<evidence type="ECO:0000313" key="9">
    <source>
        <dbReference type="Proteomes" id="UP000228568"/>
    </source>
</evidence>
<evidence type="ECO:0000256" key="6">
    <source>
        <dbReference type="SAM" id="Phobius"/>
    </source>
</evidence>
<organism evidence="8 9">
    <name type="scientific">Candidatus Magasanikbacteria bacterium CG_4_10_14_0_2_um_filter_37_12</name>
    <dbReference type="NCBI Taxonomy" id="1974637"/>
    <lineage>
        <taxon>Bacteria</taxon>
        <taxon>Candidatus Magasanikiibacteriota</taxon>
    </lineage>
</organism>
<reference evidence="9" key="1">
    <citation type="submission" date="2017-09" db="EMBL/GenBank/DDBJ databases">
        <title>Depth-based differentiation of microbial function through sediment-hosted aquifers and enrichment of novel symbionts in the deep terrestrial subsurface.</title>
        <authorList>
            <person name="Probst A.J."/>
            <person name="Ladd B."/>
            <person name="Jarett J.K."/>
            <person name="Geller-Mcgrath D.E."/>
            <person name="Sieber C.M.K."/>
            <person name="Emerson J.B."/>
            <person name="Anantharaman K."/>
            <person name="Thomas B.C."/>
            <person name="Malmstrom R."/>
            <person name="Stieglmeier M."/>
            <person name="Klingl A."/>
            <person name="Woyke T."/>
            <person name="Ryan C.M."/>
            <person name="Banfield J.F."/>
        </authorList>
    </citation>
    <scope>NUCLEOTIDE SEQUENCE [LARGE SCALE GENOMIC DNA]</scope>
</reference>
<sequence>MTEKMKSTIIWTVVVAGVIGMVALLAIFGNSGSGGVGHLTRELSVSEHLEGNFGAPLQLVEYSDFQCPACGDTYPLIKRLVQDLPDELVFAYRHFPLRQIHSNANRAAEAAEAAGKQGKFWEMHDMLFNTQEQWSTMDDPSDFFVKLANSIGLEENKFVNDLNSADVADKVDNDYNEATALELQGTPSFYLNGEYLETPGTYDGFKSLLEQHLSTL</sequence>
<dbReference type="PANTHER" id="PTHR13887:SF14">
    <property type="entry name" value="DISULFIDE BOND FORMATION PROTEIN D"/>
    <property type="match status" value="1"/>
</dbReference>
<dbReference type="InterPro" id="IPR013766">
    <property type="entry name" value="Thioredoxin_domain"/>
</dbReference>
<proteinExistence type="inferred from homology"/>